<comment type="caution">
    <text evidence="2">The sequence shown here is derived from an EMBL/GenBank/DDBJ whole genome shotgun (WGS) entry which is preliminary data.</text>
</comment>
<dbReference type="EMBL" id="QBMC01000225">
    <property type="protein sequence ID" value="PZO10255.1"/>
    <property type="molecule type" value="Genomic_DNA"/>
</dbReference>
<reference evidence="2 3" key="2">
    <citation type="submission" date="2018-06" db="EMBL/GenBank/DDBJ databases">
        <title>Metagenomic assembly of (sub)arctic Cyanobacteria and their associated microbiome from non-axenic cultures.</title>
        <authorList>
            <person name="Baurain D."/>
        </authorList>
    </citation>
    <scope>NUCLEOTIDE SEQUENCE [LARGE SCALE GENOMIC DNA]</scope>
    <source>
        <strain evidence="2">ULC129bin1</strain>
    </source>
</reference>
<organism evidence="2 3">
    <name type="scientific">Leptolyngbya foveolarum</name>
    <dbReference type="NCBI Taxonomy" id="47253"/>
    <lineage>
        <taxon>Bacteria</taxon>
        <taxon>Bacillati</taxon>
        <taxon>Cyanobacteriota</taxon>
        <taxon>Cyanophyceae</taxon>
        <taxon>Leptolyngbyales</taxon>
        <taxon>Leptolyngbyaceae</taxon>
        <taxon>Leptolyngbya group</taxon>
        <taxon>Leptolyngbya</taxon>
    </lineage>
</organism>
<evidence type="ECO:0000313" key="2">
    <source>
        <dbReference type="EMBL" id="PZO10255.1"/>
    </source>
</evidence>
<reference evidence="3" key="1">
    <citation type="submission" date="2018-04" db="EMBL/GenBank/DDBJ databases">
        <authorList>
            <person name="Cornet L."/>
        </authorList>
    </citation>
    <scope>NUCLEOTIDE SEQUENCE [LARGE SCALE GENOMIC DNA]</scope>
</reference>
<proteinExistence type="predicted"/>
<feature type="compositionally biased region" description="Low complexity" evidence="1">
    <location>
        <begin position="19"/>
        <end position="28"/>
    </location>
</feature>
<accession>A0A2W4VKX8</accession>
<protein>
    <submittedName>
        <fullName evidence="2">Uncharacterized protein</fullName>
    </submittedName>
</protein>
<sequence>MIHPSGAIAGDKPVALPDSGSSSISDTFSPERRGDNRSRTTDRISRELAEALRMIQTRQSVASVNGQQLLLSSEELTTLSAAVSTGVDIEALEQQLKMEMGGLELEISALTVSPDNLAAAVQATNEVVLSLNSEQLAAAIGSPIFIALLRLLEAANQTTVESDVREMSSQESRPADLADISTEQGALSLLQISRP</sequence>
<gene>
    <name evidence="2" type="ORF">DCF25_20875</name>
</gene>
<evidence type="ECO:0000313" key="3">
    <source>
        <dbReference type="Proteomes" id="UP000249354"/>
    </source>
</evidence>
<feature type="compositionally biased region" description="Basic and acidic residues" evidence="1">
    <location>
        <begin position="29"/>
        <end position="42"/>
    </location>
</feature>
<feature type="region of interest" description="Disordered" evidence="1">
    <location>
        <begin position="1"/>
        <end position="42"/>
    </location>
</feature>
<dbReference type="AlphaFoldDB" id="A0A2W4VKX8"/>
<dbReference type="Proteomes" id="UP000249354">
    <property type="component" value="Unassembled WGS sequence"/>
</dbReference>
<name>A0A2W4VKX8_9CYAN</name>
<evidence type="ECO:0000256" key="1">
    <source>
        <dbReference type="SAM" id="MobiDB-lite"/>
    </source>
</evidence>